<dbReference type="SUPFAM" id="SSF53850">
    <property type="entry name" value="Periplasmic binding protein-like II"/>
    <property type="match status" value="1"/>
</dbReference>
<evidence type="ECO:0000256" key="1">
    <source>
        <dbReference type="ARBA" id="ARBA00005695"/>
    </source>
</evidence>
<dbReference type="PANTHER" id="PTHR30290:SF9">
    <property type="entry name" value="OLIGOPEPTIDE-BINDING PROTEIN APPA"/>
    <property type="match status" value="1"/>
</dbReference>
<dbReference type="Gene3D" id="3.90.76.10">
    <property type="entry name" value="Dipeptide-binding Protein, Domain 1"/>
    <property type="match status" value="1"/>
</dbReference>
<feature type="domain" description="Solute-binding protein family 5" evidence="4">
    <location>
        <begin position="81"/>
        <end position="441"/>
    </location>
</feature>
<dbReference type="KEGG" id="rhom:FRIFI_0478"/>
<dbReference type="GO" id="GO:0015833">
    <property type="term" value="P:peptide transport"/>
    <property type="evidence" value="ECO:0007669"/>
    <property type="project" value="TreeGrafter"/>
</dbReference>
<evidence type="ECO:0000313" key="6">
    <source>
        <dbReference type="Proteomes" id="UP000245695"/>
    </source>
</evidence>
<reference evidence="5 6" key="1">
    <citation type="submission" date="2014-09" db="EMBL/GenBank/DDBJ databases">
        <authorList>
            <person name="Hornung B.V."/>
        </authorList>
    </citation>
    <scope>NUCLEOTIDE SEQUENCE [LARGE SCALE GENOMIC DNA]</scope>
    <source>
        <strain evidence="5 6">FRIFI</strain>
    </source>
</reference>
<evidence type="ECO:0000259" key="4">
    <source>
        <dbReference type="Pfam" id="PF00496"/>
    </source>
</evidence>
<dbReference type="EMBL" id="LN650648">
    <property type="protein sequence ID" value="CEI72026.1"/>
    <property type="molecule type" value="Genomic_DNA"/>
</dbReference>
<dbReference type="AlphaFoldDB" id="A0A2P2BNT5"/>
<proteinExistence type="inferred from homology"/>
<dbReference type="Pfam" id="PF00496">
    <property type="entry name" value="SBP_bac_5"/>
    <property type="match status" value="1"/>
</dbReference>
<name>A0A2P2BNT5_9FIRM</name>
<keyword evidence="3" id="KW-0732">Signal</keyword>
<dbReference type="CDD" id="cd00995">
    <property type="entry name" value="PBP2_NikA_DppA_OppA_like"/>
    <property type="match status" value="1"/>
</dbReference>
<dbReference type="Gene3D" id="3.40.190.10">
    <property type="entry name" value="Periplasmic binding protein-like II"/>
    <property type="match status" value="1"/>
</dbReference>
<dbReference type="InterPro" id="IPR030678">
    <property type="entry name" value="Peptide/Ni-bd"/>
</dbReference>
<dbReference type="RefSeq" id="WP_166504893.1">
    <property type="nucleotide sequence ID" value="NZ_LN650648.1"/>
</dbReference>
<dbReference type="InterPro" id="IPR000914">
    <property type="entry name" value="SBP_5_dom"/>
</dbReference>
<dbReference type="GO" id="GO:0043190">
    <property type="term" value="C:ATP-binding cassette (ABC) transporter complex"/>
    <property type="evidence" value="ECO:0007669"/>
    <property type="project" value="InterPro"/>
</dbReference>
<dbReference type="Proteomes" id="UP000245695">
    <property type="component" value="Chromosome 1"/>
</dbReference>
<dbReference type="PANTHER" id="PTHR30290">
    <property type="entry name" value="PERIPLASMIC BINDING COMPONENT OF ABC TRANSPORTER"/>
    <property type="match status" value="1"/>
</dbReference>
<dbReference type="PIRSF" id="PIRSF002741">
    <property type="entry name" value="MppA"/>
    <property type="match status" value="1"/>
</dbReference>
<organism evidence="5 6">
    <name type="scientific">Romboutsia hominis</name>
    <dbReference type="NCBI Taxonomy" id="1507512"/>
    <lineage>
        <taxon>Bacteria</taxon>
        <taxon>Bacillati</taxon>
        <taxon>Bacillota</taxon>
        <taxon>Clostridia</taxon>
        <taxon>Peptostreptococcales</taxon>
        <taxon>Peptostreptococcaceae</taxon>
        <taxon>Romboutsia</taxon>
    </lineage>
</organism>
<dbReference type="PROSITE" id="PS51257">
    <property type="entry name" value="PROKAR_LIPOPROTEIN"/>
    <property type="match status" value="1"/>
</dbReference>
<evidence type="ECO:0000256" key="2">
    <source>
        <dbReference type="ARBA" id="ARBA00022448"/>
    </source>
</evidence>
<keyword evidence="2" id="KW-0813">Transport</keyword>
<dbReference type="GO" id="GO:1904680">
    <property type="term" value="F:peptide transmembrane transporter activity"/>
    <property type="evidence" value="ECO:0007669"/>
    <property type="project" value="TreeGrafter"/>
</dbReference>
<comment type="similarity">
    <text evidence="1">Belongs to the bacterial solute-binding protein 5 family.</text>
</comment>
<sequence>MKKTKVLSIILVIAMIVVGCSSKIETEDKKESGKGDINSDYINLTMVKPETINPILNKDKSVGYVMNLIYDSLFTIDENYNVVPQLVKKYSIENGGKEINIKLKDAKWHDKSPVTSSDVKFTVDFIKKSEENPYSELVKNIKSVHIINDKEFNISLNENYSFSIETLIFPILSKNNLSSLSKKDITNNKNNLIGNGPYKIEKYEERDGMFLTKNEDYYKEIPSTAKDIRVGIVPDQEAQVAMVMALDSDIAKVSLNDLSKFHETEFNITKYEGRDYENIIFNYDNPILLDSNLRKAIAYSIDKKKILEEAYMGDANIVNFPLNTSSKYYNKDIKSINYNKEKAKEYLSKVKFDGDKSNSKDQKENKSNTKSNSQINLKIVVNKNNTDRVKCAHIISENLKAIGIKSEVDELEGEDLEKAISGKKYDLALVGWELSFIPDATPIIKSLDYKDEKLNDYMASLTRATSESQVKDIYDSIQKYVNNNVPMISLVIRNDYMVTNSRIEGKIQPNDFDVYEGITNLTIKNK</sequence>
<evidence type="ECO:0000256" key="3">
    <source>
        <dbReference type="ARBA" id="ARBA00022729"/>
    </source>
</evidence>
<gene>
    <name evidence="5" type="ORF">FRIFI_0478</name>
</gene>
<dbReference type="Gene3D" id="3.10.105.10">
    <property type="entry name" value="Dipeptide-binding Protein, Domain 3"/>
    <property type="match status" value="1"/>
</dbReference>
<dbReference type="InterPro" id="IPR039424">
    <property type="entry name" value="SBP_5"/>
</dbReference>
<accession>A0A2P2BNT5</accession>
<evidence type="ECO:0000313" key="5">
    <source>
        <dbReference type="EMBL" id="CEI72026.1"/>
    </source>
</evidence>
<protein>
    <submittedName>
        <fullName evidence="5">ABC super ATP binding cassette transporter, binding protein</fullName>
    </submittedName>
</protein>
<keyword evidence="6" id="KW-1185">Reference proteome</keyword>
<dbReference type="GO" id="GO:0042597">
    <property type="term" value="C:periplasmic space"/>
    <property type="evidence" value="ECO:0007669"/>
    <property type="project" value="UniProtKB-ARBA"/>
</dbReference>